<dbReference type="Pfam" id="PF00196">
    <property type="entry name" value="GerE"/>
    <property type="match status" value="1"/>
</dbReference>
<dbReference type="InterPro" id="IPR001789">
    <property type="entry name" value="Sig_transdc_resp-reg_receiver"/>
</dbReference>
<sequence length="204" mass="22377">MHKILLVDDHPIYLIALSTLLQQERIAENVAVAKDGESAWELYKTEQPDLMIVDLNLPTLSGVDFVKRVRVSDSHVRILVFSSARTEVMAGKIRAIGANGYVQKTEDISQMLNAVRATLSGFDCFPSAAGDPLSGSGRIAAALSPREITVLSYLVKGHSNQEIADLLHVSHKTVSTHKAHIFQKTGITNIVDLAEFARENLLFD</sequence>
<reference evidence="6 7" key="1">
    <citation type="submission" date="2008-03" db="EMBL/GenBank/DDBJ databases">
        <title>Sequencing of the draft genome and assembly of Burkholderia ambifaria IOP40-10.</title>
        <authorList>
            <consortium name="US DOE Joint Genome Institute (JGI-PGF)"/>
            <person name="Copeland A."/>
            <person name="Lucas S."/>
            <person name="Lapidus A."/>
            <person name="Glavina del Rio T."/>
            <person name="Dalin E."/>
            <person name="Tice H."/>
            <person name="Bruce D."/>
            <person name="Goodwin L."/>
            <person name="Pitluck S."/>
            <person name="Larimer F."/>
            <person name="Land M.L."/>
            <person name="Hauser L."/>
            <person name="Tiedje J."/>
            <person name="Richardson P."/>
        </authorList>
    </citation>
    <scope>NUCLEOTIDE SEQUENCE [LARGE SCALE GENOMIC DNA]</scope>
    <source>
        <strain evidence="6 7">IOP40-10</strain>
    </source>
</reference>
<dbReference type="EMBL" id="ABLC01000018">
    <property type="protein sequence ID" value="EDT05186.1"/>
    <property type="molecule type" value="Genomic_DNA"/>
</dbReference>
<feature type="domain" description="HTH luxR-type" evidence="4">
    <location>
        <begin position="136"/>
        <end position="201"/>
    </location>
</feature>
<dbReference type="PATRIC" id="fig|396596.7.peg.6622"/>
<dbReference type="Gene3D" id="1.10.10.10">
    <property type="entry name" value="Winged helix-like DNA-binding domain superfamily/Winged helix DNA-binding domain"/>
    <property type="match status" value="1"/>
</dbReference>
<dbReference type="SMART" id="SM00421">
    <property type="entry name" value="HTH_LUXR"/>
    <property type="match status" value="1"/>
</dbReference>
<evidence type="ECO:0000313" key="6">
    <source>
        <dbReference type="EMBL" id="EDT05186.1"/>
    </source>
</evidence>
<dbReference type="GO" id="GO:0006355">
    <property type="term" value="P:regulation of DNA-templated transcription"/>
    <property type="evidence" value="ECO:0007669"/>
    <property type="project" value="InterPro"/>
</dbReference>
<dbReference type="AlphaFoldDB" id="B1FBA4"/>
<evidence type="ECO:0000259" key="5">
    <source>
        <dbReference type="PROSITE" id="PS50110"/>
    </source>
</evidence>
<dbReference type="SUPFAM" id="SSF46894">
    <property type="entry name" value="C-terminal effector domain of the bipartite response regulators"/>
    <property type="match status" value="1"/>
</dbReference>
<feature type="modified residue" description="4-aspartylphosphate" evidence="3">
    <location>
        <position position="54"/>
    </location>
</feature>
<dbReference type="PROSITE" id="PS50043">
    <property type="entry name" value="HTH_LUXR_2"/>
    <property type="match status" value="1"/>
</dbReference>
<dbReference type="Proteomes" id="UP000005463">
    <property type="component" value="Unassembled WGS sequence"/>
</dbReference>
<dbReference type="GO" id="GO:0003677">
    <property type="term" value="F:DNA binding"/>
    <property type="evidence" value="ECO:0007669"/>
    <property type="project" value="UniProtKB-KW"/>
</dbReference>
<dbReference type="GO" id="GO:0000160">
    <property type="term" value="P:phosphorelay signal transduction system"/>
    <property type="evidence" value="ECO:0007669"/>
    <property type="project" value="InterPro"/>
</dbReference>
<keyword evidence="1 3" id="KW-0597">Phosphoprotein</keyword>
<dbReference type="InterPro" id="IPR016032">
    <property type="entry name" value="Sig_transdc_resp-reg_C-effctor"/>
</dbReference>
<evidence type="ECO:0000313" key="7">
    <source>
        <dbReference type="Proteomes" id="UP000005463"/>
    </source>
</evidence>
<dbReference type="InterPro" id="IPR011006">
    <property type="entry name" value="CheY-like_superfamily"/>
</dbReference>
<dbReference type="SUPFAM" id="SSF52172">
    <property type="entry name" value="CheY-like"/>
    <property type="match status" value="1"/>
</dbReference>
<name>B1FBA4_9BURK</name>
<dbReference type="PRINTS" id="PR00038">
    <property type="entry name" value="HTHLUXR"/>
</dbReference>
<dbReference type="InterPro" id="IPR058245">
    <property type="entry name" value="NreC/VraR/RcsB-like_REC"/>
</dbReference>
<evidence type="ECO:0000259" key="4">
    <source>
        <dbReference type="PROSITE" id="PS50043"/>
    </source>
</evidence>
<protein>
    <submittedName>
        <fullName evidence="6">Two component transcriptional regulator, LuxR family</fullName>
    </submittedName>
</protein>
<dbReference type="InterPro" id="IPR051015">
    <property type="entry name" value="EvgA-like"/>
</dbReference>
<dbReference type="PROSITE" id="PS00622">
    <property type="entry name" value="HTH_LUXR_1"/>
    <property type="match status" value="1"/>
</dbReference>
<dbReference type="CDD" id="cd17535">
    <property type="entry name" value="REC_NarL-like"/>
    <property type="match status" value="1"/>
</dbReference>
<feature type="domain" description="Response regulatory" evidence="5">
    <location>
        <begin position="3"/>
        <end position="119"/>
    </location>
</feature>
<gene>
    <name evidence="6" type="ORF">BamIOP4010DRAFT_1313</name>
</gene>
<dbReference type="SMART" id="SM00448">
    <property type="entry name" value="REC"/>
    <property type="match status" value="1"/>
</dbReference>
<dbReference type="PROSITE" id="PS50110">
    <property type="entry name" value="RESPONSE_REGULATORY"/>
    <property type="match status" value="1"/>
</dbReference>
<proteinExistence type="predicted"/>
<dbReference type="Pfam" id="PF00072">
    <property type="entry name" value="Response_reg"/>
    <property type="match status" value="1"/>
</dbReference>
<accession>B1FBA4</accession>
<evidence type="ECO:0000256" key="1">
    <source>
        <dbReference type="ARBA" id="ARBA00022553"/>
    </source>
</evidence>
<dbReference type="RefSeq" id="WP_006750516.1">
    <property type="nucleotide sequence ID" value="NZ_ABLC01000018.1"/>
</dbReference>
<evidence type="ECO:0000256" key="3">
    <source>
        <dbReference type="PROSITE-ProRule" id="PRU00169"/>
    </source>
</evidence>
<dbReference type="Gene3D" id="3.40.50.2300">
    <property type="match status" value="1"/>
</dbReference>
<dbReference type="InterPro" id="IPR000792">
    <property type="entry name" value="Tscrpt_reg_LuxR_C"/>
</dbReference>
<dbReference type="PANTHER" id="PTHR45566:SF2">
    <property type="entry name" value="NARL SUBFAMILY"/>
    <property type="match status" value="1"/>
</dbReference>
<dbReference type="PANTHER" id="PTHR45566">
    <property type="entry name" value="HTH-TYPE TRANSCRIPTIONAL REGULATOR YHJB-RELATED"/>
    <property type="match status" value="1"/>
</dbReference>
<organism evidence="6 7">
    <name type="scientific">Burkholderia ambifaria IOP40-10</name>
    <dbReference type="NCBI Taxonomy" id="396596"/>
    <lineage>
        <taxon>Bacteria</taxon>
        <taxon>Pseudomonadati</taxon>
        <taxon>Pseudomonadota</taxon>
        <taxon>Betaproteobacteria</taxon>
        <taxon>Burkholderiales</taxon>
        <taxon>Burkholderiaceae</taxon>
        <taxon>Burkholderia</taxon>
        <taxon>Burkholderia cepacia complex</taxon>
    </lineage>
</organism>
<keyword evidence="2" id="KW-0238">DNA-binding</keyword>
<comment type="caution">
    <text evidence="6">The sequence shown here is derived from an EMBL/GenBank/DDBJ whole genome shotgun (WGS) entry which is preliminary data.</text>
</comment>
<dbReference type="CDD" id="cd06170">
    <property type="entry name" value="LuxR_C_like"/>
    <property type="match status" value="1"/>
</dbReference>
<evidence type="ECO:0000256" key="2">
    <source>
        <dbReference type="ARBA" id="ARBA00023125"/>
    </source>
</evidence>
<dbReference type="InterPro" id="IPR036388">
    <property type="entry name" value="WH-like_DNA-bd_sf"/>
</dbReference>